<dbReference type="InterPro" id="IPR052044">
    <property type="entry name" value="PKS_Associated_Protein"/>
</dbReference>
<dbReference type="SUPFAM" id="SSF51182">
    <property type="entry name" value="RmlC-like cupins"/>
    <property type="match status" value="1"/>
</dbReference>
<dbReference type="PANTHER" id="PTHR36114">
    <property type="entry name" value="16.7 KDA PROTEIN IN WHIE LOCUS"/>
    <property type="match status" value="1"/>
</dbReference>
<keyword evidence="2" id="KW-0456">Lyase</keyword>
<reference evidence="3" key="1">
    <citation type="submission" date="2019-02" db="EMBL/GenBank/DDBJ databases">
        <title>Deep-cultivation of Planctomycetes and their phenomic and genomic characterization uncovers novel biology.</title>
        <authorList>
            <person name="Wiegand S."/>
            <person name="Jogler M."/>
            <person name="Boedeker C."/>
            <person name="Pinto D."/>
            <person name="Vollmers J."/>
            <person name="Rivas-Marin E."/>
            <person name="Kohn T."/>
            <person name="Peeters S.H."/>
            <person name="Heuer A."/>
            <person name="Rast P."/>
            <person name="Oberbeckmann S."/>
            <person name="Bunk B."/>
            <person name="Jeske O."/>
            <person name="Meyerdierks A."/>
            <person name="Storesund J.E."/>
            <person name="Kallscheuer N."/>
            <person name="Luecker S."/>
            <person name="Lage O.M."/>
            <person name="Pohl T."/>
            <person name="Merkel B.J."/>
            <person name="Hornburger P."/>
            <person name="Mueller R.-W."/>
            <person name="Bruemmer F."/>
            <person name="Labrenz M."/>
            <person name="Spormann A.M."/>
            <person name="Op den Camp H."/>
            <person name="Overmann J."/>
            <person name="Amann R."/>
            <person name="Jetten M.S.M."/>
            <person name="Mascher T."/>
            <person name="Medema M.H."/>
            <person name="Devos D.P."/>
            <person name="Kaster A.-K."/>
            <person name="Ovreas L."/>
            <person name="Rohde M."/>
            <person name="Galperin M.Y."/>
            <person name="Jogler C."/>
        </authorList>
    </citation>
    <scope>NUCLEOTIDE SEQUENCE [LARGE SCALE GENOMIC DNA]</scope>
    <source>
        <strain evidence="3">Pan97</strain>
    </source>
</reference>
<dbReference type="EMBL" id="CP036289">
    <property type="protein sequence ID" value="QDU73285.1"/>
    <property type="molecule type" value="Genomic_DNA"/>
</dbReference>
<feature type="domain" description="Cupin type-1" evidence="1">
    <location>
        <begin position="39"/>
        <end position="150"/>
    </location>
</feature>
<dbReference type="GO" id="GO:0046564">
    <property type="term" value="F:oxalate decarboxylase activity"/>
    <property type="evidence" value="ECO:0007669"/>
    <property type="project" value="UniProtKB-EC"/>
</dbReference>
<name>A0A518C231_9BACT</name>
<dbReference type="EC" id="4.1.1.2" evidence="2"/>
<dbReference type="PANTHER" id="PTHR36114:SF4">
    <property type="entry name" value="CUPIN 2 CONSERVED BARREL DOMAIN-CONTAINING PROTEIN"/>
    <property type="match status" value="1"/>
</dbReference>
<dbReference type="KEGG" id="bvo:Pan97_02520"/>
<gene>
    <name evidence="2" type="primary">oxdD</name>
    <name evidence="2" type="ORF">Pan97_02520</name>
</gene>
<organism evidence="2 3">
    <name type="scientific">Bremerella volcania</name>
    <dbReference type="NCBI Taxonomy" id="2527984"/>
    <lineage>
        <taxon>Bacteria</taxon>
        <taxon>Pseudomonadati</taxon>
        <taxon>Planctomycetota</taxon>
        <taxon>Planctomycetia</taxon>
        <taxon>Pirellulales</taxon>
        <taxon>Pirellulaceae</taxon>
        <taxon>Bremerella</taxon>
    </lineage>
</organism>
<keyword evidence="3" id="KW-1185">Reference proteome</keyword>
<dbReference type="AlphaFoldDB" id="A0A518C231"/>
<dbReference type="InterPro" id="IPR013096">
    <property type="entry name" value="Cupin_2"/>
</dbReference>
<dbReference type="Gene3D" id="2.60.120.10">
    <property type="entry name" value="Jelly Rolls"/>
    <property type="match status" value="1"/>
</dbReference>
<dbReference type="SMART" id="SM00835">
    <property type="entry name" value="Cupin_1"/>
    <property type="match status" value="1"/>
</dbReference>
<dbReference type="CDD" id="cd02214">
    <property type="entry name" value="cupin_MJ1618"/>
    <property type="match status" value="1"/>
</dbReference>
<evidence type="ECO:0000259" key="1">
    <source>
        <dbReference type="SMART" id="SM00835"/>
    </source>
</evidence>
<dbReference type="Proteomes" id="UP000318626">
    <property type="component" value="Chromosome"/>
</dbReference>
<dbReference type="InterPro" id="IPR011051">
    <property type="entry name" value="RmlC_Cupin_sf"/>
</dbReference>
<evidence type="ECO:0000313" key="3">
    <source>
        <dbReference type="Proteomes" id="UP000318626"/>
    </source>
</evidence>
<dbReference type="InterPro" id="IPR006045">
    <property type="entry name" value="Cupin_1"/>
</dbReference>
<accession>A0A518C231</accession>
<protein>
    <submittedName>
        <fullName evidence="2">Oxalate decarboxylase OxdD</fullName>
        <ecNumber evidence="2">4.1.1.2</ecNumber>
    </submittedName>
</protein>
<dbReference type="InterPro" id="IPR014710">
    <property type="entry name" value="RmlC-like_jellyroll"/>
</dbReference>
<evidence type="ECO:0000313" key="2">
    <source>
        <dbReference type="EMBL" id="QDU73285.1"/>
    </source>
</evidence>
<sequence length="156" mass="17330">MYFSPKYQETPKCVNKILSQPKPLCQNTPLGGKKPMDIVNLNDAEPFTTKDGSEIRELLAHRNSCIRAQSLAEARLPPGASTTAHYHPKTEEIYYITHGQGRMQIGEELREVRVGDAIAIPPGQVHQITNTGSDTLRLLCCCAPGYEHEDTVLVEE</sequence>
<dbReference type="Pfam" id="PF07883">
    <property type="entry name" value="Cupin_2"/>
    <property type="match status" value="1"/>
</dbReference>
<proteinExistence type="predicted"/>